<evidence type="ECO:0000313" key="7">
    <source>
        <dbReference type="EMBL" id="PLN80795.1"/>
    </source>
</evidence>
<dbReference type="Pfam" id="PF01494">
    <property type="entry name" value="FAD_binding_3"/>
    <property type="match status" value="1"/>
</dbReference>
<organism evidence="7 8">
    <name type="scientific">Aspergillus taichungensis</name>
    <dbReference type="NCBI Taxonomy" id="482145"/>
    <lineage>
        <taxon>Eukaryota</taxon>
        <taxon>Fungi</taxon>
        <taxon>Dikarya</taxon>
        <taxon>Ascomycota</taxon>
        <taxon>Pezizomycotina</taxon>
        <taxon>Eurotiomycetes</taxon>
        <taxon>Eurotiomycetidae</taxon>
        <taxon>Eurotiales</taxon>
        <taxon>Aspergillaceae</taxon>
        <taxon>Aspergillus</taxon>
        <taxon>Aspergillus subgen. Circumdati</taxon>
    </lineage>
</organism>
<dbReference type="AlphaFoldDB" id="A0A2J5HTY3"/>
<accession>A0A2J5HTY3</accession>
<evidence type="ECO:0000256" key="2">
    <source>
        <dbReference type="ARBA" id="ARBA00022630"/>
    </source>
</evidence>
<evidence type="ECO:0000256" key="1">
    <source>
        <dbReference type="ARBA" id="ARBA00007992"/>
    </source>
</evidence>
<dbReference type="InterPro" id="IPR036188">
    <property type="entry name" value="FAD/NAD-bd_sf"/>
</dbReference>
<evidence type="ECO:0000256" key="4">
    <source>
        <dbReference type="ARBA" id="ARBA00023002"/>
    </source>
</evidence>
<reference evidence="8" key="1">
    <citation type="submission" date="2017-12" db="EMBL/GenBank/DDBJ databases">
        <authorList>
            <consortium name="DOE Joint Genome Institute"/>
            <person name="Mondo S.J."/>
            <person name="Kjaerbolling I."/>
            <person name="Vesth T.C."/>
            <person name="Frisvad J.C."/>
            <person name="Nybo J.L."/>
            <person name="Theobald S."/>
            <person name="Kuo A."/>
            <person name="Bowyer P."/>
            <person name="Matsuda Y."/>
            <person name="Lyhne E.K."/>
            <person name="Kogle M.E."/>
            <person name="Clum A."/>
            <person name="Lipzen A."/>
            <person name="Salamov A."/>
            <person name="Ngan C.Y."/>
            <person name="Daum C."/>
            <person name="Chiniquy J."/>
            <person name="Barry K."/>
            <person name="LaButti K."/>
            <person name="Haridas S."/>
            <person name="Simmons B.A."/>
            <person name="Magnuson J.K."/>
            <person name="Mortensen U.H."/>
            <person name="Larsen T.O."/>
            <person name="Grigoriev I.V."/>
            <person name="Baker S.E."/>
            <person name="Andersen M.R."/>
            <person name="Nordberg H.P."/>
            <person name="Cantor M.N."/>
            <person name="Hua S.X."/>
        </authorList>
    </citation>
    <scope>NUCLEOTIDE SEQUENCE [LARGE SCALE GENOMIC DNA]</scope>
    <source>
        <strain evidence="8">IBT 19404</strain>
    </source>
</reference>
<keyword evidence="5" id="KW-0503">Monooxygenase</keyword>
<dbReference type="GO" id="GO:0004497">
    <property type="term" value="F:monooxygenase activity"/>
    <property type="evidence" value="ECO:0007669"/>
    <property type="project" value="UniProtKB-KW"/>
</dbReference>
<sequence length="446" mass="48562">MTKSDLTVIIVGLGFGGLAAAIECHRRGYRVIGLEKKPDTNQLGDIIGLSGNSISILAAWNDGSLGHLVDDDVTCEVTALELFDSQGDQKLAMPYNSNNPIQGYLFRRTGLLTRLYNYAIHIGIDLRFGVTVDQYWETDGSAGVYANNAKLTADCVIAADGLHSKARGIITGETPELRDIRVVAYRSIFDASEVANVPEAKWVLEKAPTADIFQTYYAEDTMVAMGTAAKGRYVHWGCAIRGSSEVKSEAWMQPATPDAILKRLKSVPAGRKLAAVVARTPPGKCFHQSLRAMPPLRKWVSAGGRMIVIGDAAHSFLPYAGQGGNQAIEDAAVLAICLELAGKKDVPLALRVMEKLRHRRVSLIQEGSMKAGDSFLNAAWDSEDESKRPSAFTHQAWVYTHNCVKHTYEEFHTAADAVINGREYTPTNVPANGEFCQDDCKSSKSI</sequence>
<keyword evidence="4" id="KW-0560">Oxidoreductase</keyword>
<name>A0A2J5HTY3_9EURO</name>
<dbReference type="GO" id="GO:0071949">
    <property type="term" value="F:FAD binding"/>
    <property type="evidence" value="ECO:0007669"/>
    <property type="project" value="InterPro"/>
</dbReference>
<dbReference type="OrthoDB" id="16820at2759"/>
<comment type="similarity">
    <text evidence="1">Belongs to the paxM FAD-dependent monooxygenase family.</text>
</comment>
<dbReference type="InterPro" id="IPR002938">
    <property type="entry name" value="FAD-bd"/>
</dbReference>
<gene>
    <name evidence="7" type="ORF">BDW42DRAFT_201045</name>
</gene>
<dbReference type="SUPFAM" id="SSF51905">
    <property type="entry name" value="FAD/NAD(P)-binding domain"/>
    <property type="match status" value="1"/>
</dbReference>
<evidence type="ECO:0000259" key="6">
    <source>
        <dbReference type="Pfam" id="PF01494"/>
    </source>
</evidence>
<feature type="domain" description="FAD-binding" evidence="6">
    <location>
        <begin position="6"/>
        <end position="338"/>
    </location>
</feature>
<evidence type="ECO:0000313" key="8">
    <source>
        <dbReference type="Proteomes" id="UP000235023"/>
    </source>
</evidence>
<evidence type="ECO:0000256" key="3">
    <source>
        <dbReference type="ARBA" id="ARBA00022827"/>
    </source>
</evidence>
<keyword evidence="3" id="KW-0274">FAD</keyword>
<evidence type="ECO:0000256" key="5">
    <source>
        <dbReference type="ARBA" id="ARBA00023033"/>
    </source>
</evidence>
<dbReference type="PANTHER" id="PTHR13789:SF236">
    <property type="entry name" value="MONOOXYGENASE, PUTATIVE (AFU_ORTHOLOGUE AFUA_6G12060)-RELATED"/>
    <property type="match status" value="1"/>
</dbReference>
<keyword evidence="8" id="KW-1185">Reference proteome</keyword>
<dbReference type="Proteomes" id="UP000235023">
    <property type="component" value="Unassembled WGS sequence"/>
</dbReference>
<dbReference type="Gene3D" id="3.30.9.30">
    <property type="match status" value="1"/>
</dbReference>
<keyword evidence="2" id="KW-0285">Flavoprotein</keyword>
<protein>
    <submittedName>
        <fullName evidence="7">FAD binding domain protein</fullName>
    </submittedName>
</protein>
<proteinExistence type="inferred from homology"/>
<dbReference type="PANTHER" id="PTHR13789">
    <property type="entry name" value="MONOOXYGENASE"/>
    <property type="match status" value="1"/>
</dbReference>
<dbReference type="PRINTS" id="PR00420">
    <property type="entry name" value="RNGMNOXGNASE"/>
</dbReference>
<dbReference type="EMBL" id="KZ559543">
    <property type="protein sequence ID" value="PLN80795.1"/>
    <property type="molecule type" value="Genomic_DNA"/>
</dbReference>
<dbReference type="InterPro" id="IPR050493">
    <property type="entry name" value="FAD-dep_Monooxygenase_BioMet"/>
</dbReference>
<dbReference type="Gene3D" id="3.50.50.60">
    <property type="entry name" value="FAD/NAD(P)-binding domain"/>
    <property type="match status" value="1"/>
</dbReference>